<dbReference type="EMBL" id="LXQA010529956">
    <property type="protein sequence ID" value="MCI57495.1"/>
    <property type="molecule type" value="Genomic_DNA"/>
</dbReference>
<reference evidence="1 2" key="1">
    <citation type="journal article" date="2018" name="Front. Plant Sci.">
        <title>Red Clover (Trifolium pratense) and Zigzag Clover (T. medium) - A Picture of Genomic Similarities and Differences.</title>
        <authorList>
            <person name="Dluhosova J."/>
            <person name="Istvanek J."/>
            <person name="Nedelnik J."/>
            <person name="Repkova J."/>
        </authorList>
    </citation>
    <scope>NUCLEOTIDE SEQUENCE [LARGE SCALE GENOMIC DNA]</scope>
    <source>
        <strain evidence="2">cv. 10/8</strain>
        <tissue evidence="1">Leaf</tissue>
    </source>
</reference>
<accession>A0A392TC01</accession>
<sequence>MITGPEINLGKDSGSSELIQQIIDARQMVFVFYSDLVELT</sequence>
<comment type="caution">
    <text evidence="1">The sequence shown here is derived from an EMBL/GenBank/DDBJ whole genome shotgun (WGS) entry which is preliminary data.</text>
</comment>
<organism evidence="1 2">
    <name type="scientific">Trifolium medium</name>
    <dbReference type="NCBI Taxonomy" id="97028"/>
    <lineage>
        <taxon>Eukaryota</taxon>
        <taxon>Viridiplantae</taxon>
        <taxon>Streptophyta</taxon>
        <taxon>Embryophyta</taxon>
        <taxon>Tracheophyta</taxon>
        <taxon>Spermatophyta</taxon>
        <taxon>Magnoliopsida</taxon>
        <taxon>eudicotyledons</taxon>
        <taxon>Gunneridae</taxon>
        <taxon>Pentapetalae</taxon>
        <taxon>rosids</taxon>
        <taxon>fabids</taxon>
        <taxon>Fabales</taxon>
        <taxon>Fabaceae</taxon>
        <taxon>Papilionoideae</taxon>
        <taxon>50 kb inversion clade</taxon>
        <taxon>NPAAA clade</taxon>
        <taxon>Hologalegina</taxon>
        <taxon>IRL clade</taxon>
        <taxon>Trifolieae</taxon>
        <taxon>Trifolium</taxon>
    </lineage>
</organism>
<proteinExistence type="predicted"/>
<protein>
    <submittedName>
        <fullName evidence="1">Uncharacterized protein</fullName>
    </submittedName>
</protein>
<name>A0A392TC01_9FABA</name>
<dbReference type="Proteomes" id="UP000265520">
    <property type="component" value="Unassembled WGS sequence"/>
</dbReference>
<evidence type="ECO:0000313" key="2">
    <source>
        <dbReference type="Proteomes" id="UP000265520"/>
    </source>
</evidence>
<dbReference type="AlphaFoldDB" id="A0A392TC01"/>
<feature type="non-terminal residue" evidence="1">
    <location>
        <position position="40"/>
    </location>
</feature>
<evidence type="ECO:0000313" key="1">
    <source>
        <dbReference type="EMBL" id="MCI57495.1"/>
    </source>
</evidence>
<keyword evidence="2" id="KW-1185">Reference proteome</keyword>